<reference evidence="2" key="1">
    <citation type="submission" date="2016-09" db="EMBL/GenBank/DDBJ databases">
        <authorList>
            <person name="Hebert L."/>
            <person name="Moumen B."/>
        </authorList>
    </citation>
    <scope>NUCLEOTIDE SEQUENCE [LARGE SCALE GENOMIC DNA]</scope>
    <source>
        <strain evidence="2">OVI</strain>
    </source>
</reference>
<keyword evidence="1" id="KW-0732">Signal</keyword>
<dbReference type="EMBL" id="CZPT02000290">
    <property type="protein sequence ID" value="SCU65454.1"/>
    <property type="molecule type" value="Genomic_DNA"/>
</dbReference>
<accession>A0A1G4I174</accession>
<dbReference type="Proteomes" id="UP000195570">
    <property type="component" value="Unassembled WGS sequence"/>
</dbReference>
<evidence type="ECO:0000313" key="3">
    <source>
        <dbReference type="Proteomes" id="UP000195570"/>
    </source>
</evidence>
<keyword evidence="3" id="KW-1185">Reference proteome</keyword>
<proteinExistence type="predicted"/>
<protein>
    <recommendedName>
        <fullName evidence="4">T. brucei spp.-specific protein</fullName>
    </recommendedName>
</protein>
<dbReference type="AlphaFoldDB" id="A0A1G4I174"/>
<evidence type="ECO:0008006" key="4">
    <source>
        <dbReference type="Google" id="ProtNLM"/>
    </source>
</evidence>
<sequence length="200" mass="21589">MRTNSLNIGAVLGVMLVVVDIEAQGTGAVSASHCTFNQRSGVSKKEELGDAMKVDNVFPGGPKKDVLVSCANKSRQTAAGIFVHWCCRCESETSGDRGNVCEFFGDCECDDIYSTSNVPKCVKGDHMWRDSSTALRAVLQDVKGRDACNISTPNGKEILMKLTREELTSNIAPQDSSSKIFLFLLAALLMQDESVAQTSN</sequence>
<dbReference type="RefSeq" id="XP_067077059.1">
    <property type="nucleotide sequence ID" value="XM_067220958.1"/>
</dbReference>
<evidence type="ECO:0000256" key="1">
    <source>
        <dbReference type="SAM" id="SignalP"/>
    </source>
</evidence>
<dbReference type="GeneID" id="92379603"/>
<dbReference type="VEuPathDB" id="TriTrypDB:TEOVI_000566300"/>
<feature type="chain" id="PRO_5009235088" description="T. brucei spp.-specific protein" evidence="1">
    <location>
        <begin position="24"/>
        <end position="200"/>
    </location>
</feature>
<feature type="signal peptide" evidence="1">
    <location>
        <begin position="1"/>
        <end position="23"/>
    </location>
</feature>
<organism evidence="2 3">
    <name type="scientific">Trypanosoma equiperdum</name>
    <dbReference type="NCBI Taxonomy" id="5694"/>
    <lineage>
        <taxon>Eukaryota</taxon>
        <taxon>Discoba</taxon>
        <taxon>Euglenozoa</taxon>
        <taxon>Kinetoplastea</taxon>
        <taxon>Metakinetoplastina</taxon>
        <taxon>Trypanosomatida</taxon>
        <taxon>Trypanosomatidae</taxon>
        <taxon>Trypanosoma</taxon>
    </lineage>
</organism>
<evidence type="ECO:0000313" key="2">
    <source>
        <dbReference type="EMBL" id="SCU65454.1"/>
    </source>
</evidence>
<name>A0A1G4I174_TRYEQ</name>
<comment type="caution">
    <text evidence="2">The sequence shown here is derived from an EMBL/GenBank/DDBJ whole genome shotgun (WGS) entry which is preliminary data.</text>
</comment>
<gene>
    <name evidence="2" type="ORF">TEOVI_000566300</name>
</gene>